<protein>
    <recommendedName>
        <fullName evidence="5">DUF3040 domain-containing protein</fullName>
    </recommendedName>
</protein>
<evidence type="ECO:0000313" key="3">
    <source>
        <dbReference type="EMBL" id="OSC40352.1"/>
    </source>
</evidence>
<evidence type="ECO:0000313" key="4">
    <source>
        <dbReference type="Proteomes" id="UP000193247"/>
    </source>
</evidence>
<sequence>MTITRERLDNTGRLPGERVSIRASYTPEPCCGELAIDATVIRPGTPCHVAARSQCQEGRGRCARRRREGTIGTARTREMAANSAMTNPAMTDTDSSMITSQGRRARPTIRPPSADNPKRGVCVPEPGNSDYDSWGPVAERAKAVADRDERCAMPLSDHEQRMLEDIERELQGQDPKLADDLRAPSWSIRRPMLAAALFVSGLAAMLSAIVLVPNIVLALLTVSVLGFLLMLAGGLCLITGSRIHRAG</sequence>
<feature type="transmembrane region" description="Helical" evidence="2">
    <location>
        <begin position="217"/>
        <end position="238"/>
    </location>
</feature>
<keyword evidence="4" id="KW-1185">Reference proteome</keyword>
<comment type="caution">
    <text evidence="3">The sequence shown here is derived from an EMBL/GenBank/DDBJ whole genome shotgun (WGS) entry which is preliminary data.</text>
</comment>
<dbReference type="Pfam" id="PF11239">
    <property type="entry name" value="DUF3040"/>
    <property type="match status" value="1"/>
</dbReference>
<dbReference type="EMBL" id="NCXP01000015">
    <property type="protein sequence ID" value="OSC40352.1"/>
    <property type="molecule type" value="Genomic_DNA"/>
</dbReference>
<proteinExistence type="predicted"/>
<keyword evidence="2" id="KW-0812">Transmembrane</keyword>
<keyword evidence="2" id="KW-0472">Membrane</keyword>
<evidence type="ECO:0008006" key="5">
    <source>
        <dbReference type="Google" id="ProtNLM"/>
    </source>
</evidence>
<gene>
    <name evidence="3" type="ORF">B8W66_13705</name>
</gene>
<dbReference type="STRING" id="1430326.B8W66_13705"/>
<evidence type="ECO:0000256" key="2">
    <source>
        <dbReference type="SAM" id="Phobius"/>
    </source>
</evidence>
<dbReference type="Proteomes" id="UP000193247">
    <property type="component" value="Unassembled WGS sequence"/>
</dbReference>
<keyword evidence="2" id="KW-1133">Transmembrane helix</keyword>
<organism evidence="3 4">
    <name type="scientific">Mycobacterium decipiens</name>
    <dbReference type="NCBI Taxonomy" id="1430326"/>
    <lineage>
        <taxon>Bacteria</taxon>
        <taxon>Bacillati</taxon>
        <taxon>Actinomycetota</taxon>
        <taxon>Actinomycetes</taxon>
        <taxon>Mycobacteriales</taxon>
        <taxon>Mycobacteriaceae</taxon>
        <taxon>Mycobacterium</taxon>
    </lineage>
</organism>
<dbReference type="InterPro" id="IPR021401">
    <property type="entry name" value="DUF3040"/>
</dbReference>
<reference evidence="3 4" key="1">
    <citation type="submission" date="2017-04" db="EMBL/GenBank/DDBJ databases">
        <title>The new phylogeny of genus Mycobacterium.</title>
        <authorList>
            <person name="Tortoli E."/>
            <person name="Trovato A."/>
            <person name="Cirillo D.M."/>
        </authorList>
    </citation>
    <scope>NUCLEOTIDE SEQUENCE [LARGE SCALE GENOMIC DNA]</scope>
    <source>
        <strain evidence="3 4">TBL 1200985</strain>
    </source>
</reference>
<feature type="transmembrane region" description="Helical" evidence="2">
    <location>
        <begin position="192"/>
        <end position="211"/>
    </location>
</feature>
<name>A0A1X2LTZ7_9MYCO</name>
<evidence type="ECO:0000256" key="1">
    <source>
        <dbReference type="SAM" id="MobiDB-lite"/>
    </source>
</evidence>
<feature type="region of interest" description="Disordered" evidence="1">
    <location>
        <begin position="87"/>
        <end position="135"/>
    </location>
</feature>
<feature type="compositionally biased region" description="Polar residues" evidence="1">
    <location>
        <begin position="87"/>
        <end position="102"/>
    </location>
</feature>
<dbReference type="AlphaFoldDB" id="A0A1X2LTZ7"/>
<accession>A0A1X2LTZ7</accession>